<dbReference type="GO" id="GO:0000287">
    <property type="term" value="F:magnesium ion binding"/>
    <property type="evidence" value="ECO:0007669"/>
    <property type="project" value="TreeGrafter"/>
</dbReference>
<dbReference type="Gene3D" id="1.20.58.340">
    <property type="entry name" value="Magnesium transport protein CorA, transmembrane region"/>
    <property type="match status" value="2"/>
</dbReference>
<evidence type="ECO:0000256" key="12">
    <source>
        <dbReference type="SAM" id="Phobius"/>
    </source>
</evidence>
<dbReference type="FunFam" id="1.20.58.340:FF:000004">
    <property type="entry name" value="Magnesium transport protein CorA"/>
    <property type="match status" value="1"/>
</dbReference>
<evidence type="ECO:0000256" key="4">
    <source>
        <dbReference type="ARBA" id="ARBA00022475"/>
    </source>
</evidence>
<comment type="subcellular location">
    <subcellularLocation>
        <location evidence="1">Cell membrane</location>
        <topology evidence="1">Multi-pass membrane protein</topology>
    </subcellularLocation>
</comment>
<dbReference type="SUPFAM" id="SSF143865">
    <property type="entry name" value="CorA soluble domain-like"/>
    <property type="match status" value="1"/>
</dbReference>
<dbReference type="InterPro" id="IPR045861">
    <property type="entry name" value="CorA_cytoplasmic_dom"/>
</dbReference>
<evidence type="ECO:0000256" key="10">
    <source>
        <dbReference type="ARBA" id="ARBA00034269"/>
    </source>
</evidence>
<name>A0A0F6R1Q5_9CORY</name>
<dbReference type="GO" id="GO:0015095">
    <property type="term" value="F:magnesium ion transmembrane transporter activity"/>
    <property type="evidence" value="ECO:0007669"/>
    <property type="project" value="TreeGrafter"/>
</dbReference>
<reference evidence="13 14" key="1">
    <citation type="journal article" date="2015" name="Genome Announc.">
        <title>Complete Genome Sequence of Corynebacterium kutscheri DSM 20755, a Corynebacterial Type Strain with Remarkably Low G+C Content of Chromosomal DNA.</title>
        <authorList>
            <person name="Ruckert C."/>
            <person name="Albersmeier A."/>
            <person name="Winkler A."/>
            <person name="Tauch A."/>
        </authorList>
    </citation>
    <scope>NUCLEOTIDE SEQUENCE [LARGE SCALE GENOMIC DNA]</scope>
    <source>
        <strain evidence="13 14">DSM 20755</strain>
    </source>
</reference>
<keyword evidence="7 12" id="KW-1133">Transmembrane helix</keyword>
<feature type="transmembrane region" description="Helical" evidence="12">
    <location>
        <begin position="125"/>
        <end position="145"/>
    </location>
</feature>
<keyword evidence="6" id="KW-0460">Magnesium</keyword>
<dbReference type="SUPFAM" id="SSF144083">
    <property type="entry name" value="Magnesium transport protein CorA, transmembrane region"/>
    <property type="match status" value="1"/>
</dbReference>
<evidence type="ECO:0000256" key="5">
    <source>
        <dbReference type="ARBA" id="ARBA00022692"/>
    </source>
</evidence>
<keyword evidence="4" id="KW-1003">Cell membrane</keyword>
<dbReference type="KEGG" id="cku:UL82_05035"/>
<comment type="function">
    <text evidence="11">Mediates influx of magnesium ions. Alternates between open and closed states. Activated by low cytoplasmic Mg(2+) levels. Inactive when cytoplasmic Mg(2+) levels are high.</text>
</comment>
<evidence type="ECO:0000313" key="14">
    <source>
        <dbReference type="Proteomes" id="UP000033457"/>
    </source>
</evidence>
<dbReference type="InterPro" id="IPR045863">
    <property type="entry name" value="CorA_TM1_TM2"/>
</dbReference>
<dbReference type="Pfam" id="PF01544">
    <property type="entry name" value="CorA"/>
    <property type="match status" value="1"/>
</dbReference>
<keyword evidence="14" id="KW-1185">Reference proteome</keyword>
<dbReference type="GO" id="GO:0015087">
    <property type="term" value="F:cobalt ion transmembrane transporter activity"/>
    <property type="evidence" value="ECO:0007669"/>
    <property type="project" value="TreeGrafter"/>
</dbReference>
<keyword evidence="3" id="KW-0813">Transport</keyword>
<evidence type="ECO:0000256" key="9">
    <source>
        <dbReference type="ARBA" id="ARBA00023136"/>
    </source>
</evidence>
<evidence type="ECO:0000256" key="7">
    <source>
        <dbReference type="ARBA" id="ARBA00022989"/>
    </source>
</evidence>
<dbReference type="PANTHER" id="PTHR46494">
    <property type="entry name" value="CORA FAMILY METAL ION TRANSPORTER (EUROFUNG)"/>
    <property type="match status" value="1"/>
</dbReference>
<dbReference type="GO" id="GO:0050897">
    <property type="term" value="F:cobalt ion binding"/>
    <property type="evidence" value="ECO:0007669"/>
    <property type="project" value="TreeGrafter"/>
</dbReference>
<evidence type="ECO:0000256" key="3">
    <source>
        <dbReference type="ARBA" id="ARBA00022448"/>
    </source>
</evidence>
<protein>
    <submittedName>
        <fullName evidence="13">CorA-like Mg2+ transporter protein</fullName>
    </submittedName>
</protein>
<comment type="similarity">
    <text evidence="2">Belongs to the CorA metal ion transporter (MIT) (TC 1.A.35) family.</text>
</comment>
<dbReference type="EMBL" id="CP011312">
    <property type="protein sequence ID" value="AKE41183.1"/>
    <property type="molecule type" value="Genomic_DNA"/>
</dbReference>
<dbReference type="RefSeq" id="WP_158407827.1">
    <property type="nucleotide sequence ID" value="NZ_CP011312.1"/>
</dbReference>
<evidence type="ECO:0000256" key="2">
    <source>
        <dbReference type="ARBA" id="ARBA00009765"/>
    </source>
</evidence>
<sequence length="183" mass="20925">MSGRFLIAIVDTYSQVVTELSDDVNLLEETVFDPDQTFSIDQIYLLKKEILEMRHAIGPLDSVLRLLIDVHQQYTTESLRNRLGDVRDHAIVARDAIHNFDERLSSLIDAAVAKISLQQNNDMRAISAVAGMAVGPTLIAGIYGMNFDNMPELHYHYGYYFVLGAMVLMSLLLWRFFKRKDWL</sequence>
<evidence type="ECO:0000256" key="1">
    <source>
        <dbReference type="ARBA" id="ARBA00004651"/>
    </source>
</evidence>
<comment type="catalytic activity">
    <reaction evidence="10">
        <text>Mg(2+)(in) = Mg(2+)(out)</text>
        <dbReference type="Rhea" id="RHEA:29827"/>
        <dbReference type="ChEBI" id="CHEBI:18420"/>
    </reaction>
</comment>
<dbReference type="AlphaFoldDB" id="A0A0F6R1Q5"/>
<dbReference type="HOGENOM" id="CLU_007127_7_0_11"/>
<dbReference type="STRING" id="35755.UL82_05035"/>
<dbReference type="InterPro" id="IPR002523">
    <property type="entry name" value="MgTranspt_CorA/ZnTranspt_ZntB"/>
</dbReference>
<feature type="transmembrane region" description="Helical" evidence="12">
    <location>
        <begin position="157"/>
        <end position="177"/>
    </location>
</feature>
<dbReference type="GO" id="GO:0005886">
    <property type="term" value="C:plasma membrane"/>
    <property type="evidence" value="ECO:0007669"/>
    <property type="project" value="UniProtKB-SubCell"/>
</dbReference>
<organism evidence="13 14">
    <name type="scientific">Corynebacterium kutscheri</name>
    <dbReference type="NCBI Taxonomy" id="35755"/>
    <lineage>
        <taxon>Bacteria</taxon>
        <taxon>Bacillati</taxon>
        <taxon>Actinomycetota</taxon>
        <taxon>Actinomycetes</taxon>
        <taxon>Mycobacteriales</taxon>
        <taxon>Corynebacteriaceae</taxon>
        <taxon>Corynebacterium</taxon>
    </lineage>
</organism>
<evidence type="ECO:0000256" key="6">
    <source>
        <dbReference type="ARBA" id="ARBA00022842"/>
    </source>
</evidence>
<gene>
    <name evidence="13" type="primary">corA</name>
    <name evidence="13" type="ORF">UL82_05035</name>
</gene>
<dbReference type="Proteomes" id="UP000033457">
    <property type="component" value="Chromosome"/>
</dbReference>
<keyword evidence="8" id="KW-0406">Ion transport</keyword>
<evidence type="ECO:0000313" key="13">
    <source>
        <dbReference type="EMBL" id="AKE41183.1"/>
    </source>
</evidence>
<evidence type="ECO:0000256" key="8">
    <source>
        <dbReference type="ARBA" id="ARBA00023065"/>
    </source>
</evidence>
<dbReference type="OrthoDB" id="9803416at2"/>
<keyword evidence="5 12" id="KW-0812">Transmembrane</keyword>
<keyword evidence="9 12" id="KW-0472">Membrane</keyword>
<accession>A0A0F6R1Q5</accession>
<dbReference type="PANTHER" id="PTHR46494:SF1">
    <property type="entry name" value="CORA FAMILY METAL ION TRANSPORTER (EUROFUNG)"/>
    <property type="match status" value="1"/>
</dbReference>
<evidence type="ECO:0000256" key="11">
    <source>
        <dbReference type="ARBA" id="ARBA00045497"/>
    </source>
</evidence>
<proteinExistence type="inferred from homology"/>